<dbReference type="Proteomes" id="UP000650524">
    <property type="component" value="Unassembled WGS sequence"/>
</dbReference>
<feature type="transmembrane region" description="Helical" evidence="1">
    <location>
        <begin position="104"/>
        <end position="123"/>
    </location>
</feature>
<feature type="transmembrane region" description="Helical" evidence="1">
    <location>
        <begin position="64"/>
        <end position="83"/>
    </location>
</feature>
<protein>
    <recommendedName>
        <fullName evidence="4">DUF2065 domain-containing protein</fullName>
    </recommendedName>
</protein>
<proteinExistence type="predicted"/>
<organism evidence="2 3">
    <name type="scientific">Candidatus Desulfacyla euxinica</name>
    <dbReference type="NCBI Taxonomy" id="2841693"/>
    <lineage>
        <taxon>Bacteria</taxon>
        <taxon>Deltaproteobacteria</taxon>
        <taxon>Candidatus Desulfacyla</taxon>
    </lineage>
</organism>
<evidence type="ECO:0000256" key="1">
    <source>
        <dbReference type="SAM" id="Phobius"/>
    </source>
</evidence>
<keyword evidence="1" id="KW-1133">Transmembrane helix</keyword>
<accession>A0A8J6N0I8</accession>
<keyword evidence="1" id="KW-0812">Transmembrane</keyword>
<sequence length="124" mass="14280">MTALLYVIALLWVVAGTSLIVFTEKTRDQFKKMFLTEKVKQLSFLPFIFGIVLIIGAFTNRDIFWLAFILGLLATSKGVYFYMAPPQQTKALLEWWFNKAKPETMRVMGLIIFVLGVALFSYLR</sequence>
<name>A0A8J6N0I8_9DELT</name>
<evidence type="ECO:0000313" key="2">
    <source>
        <dbReference type="EMBL" id="MBC8177724.1"/>
    </source>
</evidence>
<feature type="transmembrane region" description="Helical" evidence="1">
    <location>
        <begin position="42"/>
        <end position="58"/>
    </location>
</feature>
<comment type="caution">
    <text evidence="2">The sequence shown here is derived from an EMBL/GenBank/DDBJ whole genome shotgun (WGS) entry which is preliminary data.</text>
</comment>
<reference evidence="2 3" key="1">
    <citation type="submission" date="2020-08" db="EMBL/GenBank/DDBJ databases">
        <title>Bridging the membrane lipid divide: bacteria of the FCB group superphylum have the potential to synthesize archaeal ether lipids.</title>
        <authorList>
            <person name="Villanueva L."/>
            <person name="Von Meijenfeldt F.A.B."/>
            <person name="Westbye A.B."/>
            <person name="Yadav S."/>
            <person name="Hopmans E.C."/>
            <person name="Dutilh B.E."/>
            <person name="Sinninghe Damste J.S."/>
        </authorList>
    </citation>
    <scope>NUCLEOTIDE SEQUENCE [LARGE SCALE GENOMIC DNA]</scope>
    <source>
        <strain evidence="2">NIOZ-UU27</strain>
    </source>
</reference>
<keyword evidence="1" id="KW-0472">Membrane</keyword>
<evidence type="ECO:0008006" key="4">
    <source>
        <dbReference type="Google" id="ProtNLM"/>
    </source>
</evidence>
<gene>
    <name evidence="2" type="ORF">H8E19_10000</name>
</gene>
<dbReference type="EMBL" id="JACNJD010000231">
    <property type="protein sequence ID" value="MBC8177724.1"/>
    <property type="molecule type" value="Genomic_DNA"/>
</dbReference>
<dbReference type="AlphaFoldDB" id="A0A8J6N0I8"/>
<feature type="transmembrane region" description="Helical" evidence="1">
    <location>
        <begin position="6"/>
        <end position="22"/>
    </location>
</feature>
<evidence type="ECO:0000313" key="3">
    <source>
        <dbReference type="Proteomes" id="UP000650524"/>
    </source>
</evidence>